<accession>A0A1A7NNQ2</accession>
<dbReference type="InterPro" id="IPR038989">
    <property type="entry name" value="UbiJ"/>
</dbReference>
<comment type="function">
    <text evidence="1">Required for ubiquinone (coenzyme Q) biosynthesis. Binds hydrophobic ubiquinone biosynthetic intermediates via its SCP2 domain and is essential for the stability of the Ubi complex. May constitute a docking platform where Ubi enzymes assemble and access their SCP2-bound polyprenyl substrates.</text>
</comment>
<dbReference type="OrthoDB" id="5801225at2"/>
<keyword evidence="2" id="KW-0175">Coiled coil</keyword>
<dbReference type="HAMAP" id="MF_02215">
    <property type="entry name" value="UbiJ"/>
    <property type="match status" value="1"/>
</dbReference>
<comment type="caution">
    <text evidence="4">The sequence shown here is derived from an EMBL/GenBank/DDBJ whole genome shotgun (WGS) entry which is preliminary data.</text>
</comment>
<gene>
    <name evidence="1" type="primary">ubiJ</name>
    <name evidence="4" type="ORF">QS62_10830</name>
</gene>
<comment type="similarity">
    <text evidence="1">Belongs to the UbiJ family.</text>
</comment>
<evidence type="ECO:0000313" key="5">
    <source>
        <dbReference type="Proteomes" id="UP000092649"/>
    </source>
</evidence>
<feature type="coiled-coil region" evidence="2">
    <location>
        <begin position="182"/>
        <end position="209"/>
    </location>
</feature>
<dbReference type="EMBL" id="JTJL01000067">
    <property type="protein sequence ID" value="OBW91245.1"/>
    <property type="molecule type" value="Genomic_DNA"/>
</dbReference>
<sequence>MTLSSITLQLMLPQFANGILEQILNYLIQQTDGAESHLRKLNGKVLSLTFKQGGHWFLLFSAQRIDLLSVYEGEADCTVTTDANILLTRPQKQQLSEMINRQQIMLQGDLQVLQDTVALFEQLEKDPAELLAPFIGDIAAYSLTTGAQKLQQQLKTRWQTSQRHWGERLTEEWQVIAPSLALVHFYDQVATLEQDLQRLEAKIDRLTGKV</sequence>
<keyword evidence="1" id="KW-0963">Cytoplasm</keyword>
<comment type="pathway">
    <text evidence="1">Cofactor biosynthesis; ubiquinone biosynthesis.</text>
</comment>
<organism evidence="4 5">
    <name type="scientific">Gallibacterium salpingitidis</name>
    <dbReference type="NCBI Taxonomy" id="505341"/>
    <lineage>
        <taxon>Bacteria</taxon>
        <taxon>Pseudomonadati</taxon>
        <taxon>Pseudomonadota</taxon>
        <taxon>Gammaproteobacteria</taxon>
        <taxon>Pasteurellales</taxon>
        <taxon>Pasteurellaceae</taxon>
        <taxon>Gallibacterium</taxon>
    </lineage>
</organism>
<proteinExistence type="inferred from homology"/>
<evidence type="ECO:0000259" key="3">
    <source>
        <dbReference type="Pfam" id="PF02036"/>
    </source>
</evidence>
<dbReference type="PANTHER" id="PTHR38693:SF1">
    <property type="entry name" value="UBIQUINONE BIOSYNTHESIS ACCESSORY FACTOR UBIJ"/>
    <property type="match status" value="1"/>
</dbReference>
<dbReference type="Pfam" id="PF02036">
    <property type="entry name" value="SCP2"/>
    <property type="match status" value="1"/>
</dbReference>
<reference evidence="4 5" key="1">
    <citation type="submission" date="2014-11" db="EMBL/GenBank/DDBJ databases">
        <title>Pan-genome of Gallibacterium spp.</title>
        <authorList>
            <person name="Kudirkiene E."/>
            <person name="Bojesen A.M."/>
        </authorList>
    </citation>
    <scope>NUCLEOTIDE SEQUENCE [LARGE SCALE GENOMIC DNA]</scope>
    <source>
        <strain evidence="4 5">F150</strain>
    </source>
</reference>
<dbReference type="RefSeq" id="WP_066110082.1">
    <property type="nucleotide sequence ID" value="NZ_CP103875.1"/>
</dbReference>
<evidence type="ECO:0000313" key="4">
    <source>
        <dbReference type="EMBL" id="OBW91245.1"/>
    </source>
</evidence>
<dbReference type="PATRIC" id="fig|505341.3.peg.2172"/>
<evidence type="ECO:0000256" key="1">
    <source>
        <dbReference type="HAMAP-Rule" id="MF_02215"/>
    </source>
</evidence>
<keyword evidence="1" id="KW-0831">Ubiquinone biosynthesis</keyword>
<evidence type="ECO:0000256" key="2">
    <source>
        <dbReference type="SAM" id="Coils"/>
    </source>
</evidence>
<keyword evidence="5" id="KW-1185">Reference proteome</keyword>
<dbReference type="AlphaFoldDB" id="A0A1A7NNQ2"/>
<protein>
    <recommendedName>
        <fullName evidence="1">Ubiquinone biosynthesis accessory factor UbiJ</fullName>
    </recommendedName>
</protein>
<dbReference type="GO" id="GO:0005737">
    <property type="term" value="C:cytoplasm"/>
    <property type="evidence" value="ECO:0007669"/>
    <property type="project" value="UniProtKB-SubCell"/>
</dbReference>
<dbReference type="PANTHER" id="PTHR38693">
    <property type="entry name" value="UBIQUINONE BIOSYNTHESIS PROTEIN UBIJ"/>
    <property type="match status" value="1"/>
</dbReference>
<dbReference type="Proteomes" id="UP000092649">
    <property type="component" value="Unassembled WGS sequence"/>
</dbReference>
<name>A0A1A7NNQ2_9PAST</name>
<feature type="domain" description="SCP2" evidence="3">
    <location>
        <begin position="24"/>
        <end position="120"/>
    </location>
</feature>
<dbReference type="GO" id="GO:0006744">
    <property type="term" value="P:ubiquinone biosynthetic process"/>
    <property type="evidence" value="ECO:0007669"/>
    <property type="project" value="UniProtKB-UniRule"/>
</dbReference>
<dbReference type="SUPFAM" id="SSF55718">
    <property type="entry name" value="SCP-like"/>
    <property type="match status" value="1"/>
</dbReference>
<dbReference type="UniPathway" id="UPA00232"/>
<dbReference type="InterPro" id="IPR003033">
    <property type="entry name" value="SCP2_sterol-bd_dom"/>
</dbReference>
<comment type="subcellular location">
    <subcellularLocation>
        <location evidence="1">Cytoplasm</location>
    </subcellularLocation>
</comment>
<dbReference type="InterPro" id="IPR036527">
    <property type="entry name" value="SCP2_sterol-bd_dom_sf"/>
</dbReference>